<feature type="non-terminal residue" evidence="1">
    <location>
        <position position="92"/>
    </location>
</feature>
<name>A0A8J6P7Y3_9BACT</name>
<dbReference type="Pfam" id="PF13412">
    <property type="entry name" value="HTH_24"/>
    <property type="match status" value="1"/>
</dbReference>
<dbReference type="SUPFAM" id="SSF46785">
    <property type="entry name" value="Winged helix' DNA-binding domain"/>
    <property type="match status" value="1"/>
</dbReference>
<organism evidence="1 2">
    <name type="scientific">Candidatus Desulfatibia vada</name>
    <dbReference type="NCBI Taxonomy" id="2841696"/>
    <lineage>
        <taxon>Bacteria</taxon>
        <taxon>Pseudomonadati</taxon>
        <taxon>Thermodesulfobacteriota</taxon>
        <taxon>Desulfobacteria</taxon>
        <taxon>Desulfobacterales</taxon>
        <taxon>Desulfobacterales incertae sedis</taxon>
        <taxon>Candidatus Desulfatibia</taxon>
    </lineage>
</organism>
<evidence type="ECO:0000313" key="2">
    <source>
        <dbReference type="Proteomes" id="UP000605201"/>
    </source>
</evidence>
<proteinExistence type="predicted"/>
<comment type="caution">
    <text evidence="1">The sequence shown here is derived from an EMBL/GenBank/DDBJ whole genome shotgun (WGS) entry which is preliminary data.</text>
</comment>
<dbReference type="EMBL" id="JACNIG010000410">
    <property type="protein sequence ID" value="MBC8434292.1"/>
    <property type="molecule type" value="Genomic_DNA"/>
</dbReference>
<reference evidence="1 2" key="1">
    <citation type="submission" date="2020-08" db="EMBL/GenBank/DDBJ databases">
        <title>Bridging the membrane lipid divide: bacteria of the FCB group superphylum have the potential to synthesize archaeal ether lipids.</title>
        <authorList>
            <person name="Villanueva L."/>
            <person name="Von Meijenfeldt F.A.B."/>
            <person name="Westbye A.B."/>
            <person name="Yadav S."/>
            <person name="Hopmans E.C."/>
            <person name="Dutilh B.E."/>
            <person name="Sinninghe Damste J.S."/>
        </authorList>
    </citation>
    <scope>NUCLEOTIDE SEQUENCE [LARGE SCALE GENOMIC DNA]</scope>
    <source>
        <strain evidence="1">NIOZ-UU17</strain>
    </source>
</reference>
<dbReference type="Gene3D" id="1.10.10.10">
    <property type="entry name" value="Winged helix-like DNA-binding domain superfamily/Winged helix DNA-binding domain"/>
    <property type="match status" value="1"/>
</dbReference>
<dbReference type="InterPro" id="IPR036390">
    <property type="entry name" value="WH_DNA-bd_sf"/>
</dbReference>
<dbReference type="InterPro" id="IPR036388">
    <property type="entry name" value="WH-like_DNA-bd_sf"/>
</dbReference>
<protein>
    <submittedName>
        <fullName evidence="1">MarR family EPS-associated transcriptional regulator</fullName>
    </submittedName>
</protein>
<evidence type="ECO:0000313" key="1">
    <source>
        <dbReference type="EMBL" id="MBC8434292.1"/>
    </source>
</evidence>
<dbReference type="Proteomes" id="UP000605201">
    <property type="component" value="Unassembled WGS sequence"/>
</dbReference>
<dbReference type="AlphaFoldDB" id="A0A8J6P7Y3"/>
<accession>A0A8J6P7Y3</accession>
<gene>
    <name evidence="1" type="ORF">H8D96_20480</name>
</gene>
<dbReference type="NCBIfam" id="TIGR04176">
    <property type="entry name" value="MarR_EPS"/>
    <property type="match status" value="1"/>
</dbReference>
<dbReference type="InterPro" id="IPR026433">
    <property type="entry name" value="MarR_EPS"/>
</dbReference>
<sequence>MELSEKDFHILDALDSQQITTQRELSEHAGVSLGQVNYVLKGLLERGFVKIGNFRRSSRKIKYVYHLTPKGLEAKASLTGKFVMLKLQEYRD</sequence>